<reference evidence="1 2" key="1">
    <citation type="submission" date="2019-08" db="EMBL/GenBank/DDBJ databases">
        <title>In-depth cultivation of the pig gut microbiome towards novel bacterial diversity and tailored functional studies.</title>
        <authorList>
            <person name="Wylensek D."/>
            <person name="Hitch T.C.A."/>
            <person name="Clavel T."/>
        </authorList>
    </citation>
    <scope>NUCLEOTIDE SEQUENCE [LARGE SCALE GENOMIC DNA]</scope>
    <source>
        <strain evidence="1 2">WCA-389-WT-23D1</strain>
    </source>
</reference>
<sequence length="64" mass="7584">MDNGYIVRFIRKDNRPVEEFFYHTYEEAFVHLALFRDDDSGIYRRIEIVKAANDSKPLTTLKTG</sequence>
<gene>
    <name evidence="1" type="ORF">FYJ39_14760</name>
</gene>
<accession>A0A7X2TD84</accession>
<dbReference type="AlphaFoldDB" id="A0A7X2TD84"/>
<name>A0A7X2TD84_9CLOT</name>
<evidence type="ECO:0000313" key="1">
    <source>
        <dbReference type="EMBL" id="MSS37794.1"/>
    </source>
</evidence>
<comment type="caution">
    <text evidence="1">The sequence shown here is derived from an EMBL/GenBank/DDBJ whole genome shotgun (WGS) entry which is preliminary data.</text>
</comment>
<dbReference type="Proteomes" id="UP000429958">
    <property type="component" value="Unassembled WGS sequence"/>
</dbReference>
<dbReference type="EMBL" id="VUMD01000014">
    <property type="protein sequence ID" value="MSS37794.1"/>
    <property type="molecule type" value="Genomic_DNA"/>
</dbReference>
<organism evidence="1 2">
    <name type="scientific">Clostridium porci</name>
    <dbReference type="NCBI Taxonomy" id="2605778"/>
    <lineage>
        <taxon>Bacteria</taxon>
        <taxon>Bacillati</taxon>
        <taxon>Bacillota</taxon>
        <taxon>Clostridia</taxon>
        <taxon>Eubacteriales</taxon>
        <taxon>Clostridiaceae</taxon>
        <taxon>Clostridium</taxon>
    </lineage>
</organism>
<proteinExistence type="predicted"/>
<dbReference type="RefSeq" id="WP_154473239.1">
    <property type="nucleotide sequence ID" value="NZ_VUMD01000014.1"/>
</dbReference>
<evidence type="ECO:0000313" key="2">
    <source>
        <dbReference type="Proteomes" id="UP000429958"/>
    </source>
</evidence>
<keyword evidence="2" id="KW-1185">Reference proteome</keyword>
<protein>
    <submittedName>
        <fullName evidence="1">Uncharacterized protein</fullName>
    </submittedName>
</protein>